<evidence type="ECO:0000313" key="1">
    <source>
        <dbReference type="EMBL" id="KAK9948097.1"/>
    </source>
</evidence>
<dbReference type="PANTHER" id="PTHR33527:SF14">
    <property type="entry name" value="OS07G0274300 PROTEIN"/>
    <property type="match status" value="1"/>
</dbReference>
<dbReference type="AlphaFoldDB" id="A0AAW1YH79"/>
<accession>A0AAW1YH79</accession>
<name>A0AAW1YH79_RUBAR</name>
<proteinExistence type="predicted"/>
<dbReference type="Proteomes" id="UP001457282">
    <property type="component" value="Unassembled WGS sequence"/>
</dbReference>
<comment type="caution">
    <text evidence="1">The sequence shown here is derived from an EMBL/GenBank/DDBJ whole genome shotgun (WGS) entry which is preliminary data.</text>
</comment>
<organism evidence="1 2">
    <name type="scientific">Rubus argutus</name>
    <name type="common">Southern blackberry</name>
    <dbReference type="NCBI Taxonomy" id="59490"/>
    <lineage>
        <taxon>Eukaryota</taxon>
        <taxon>Viridiplantae</taxon>
        <taxon>Streptophyta</taxon>
        <taxon>Embryophyta</taxon>
        <taxon>Tracheophyta</taxon>
        <taxon>Spermatophyta</taxon>
        <taxon>Magnoliopsida</taxon>
        <taxon>eudicotyledons</taxon>
        <taxon>Gunneridae</taxon>
        <taxon>Pentapetalae</taxon>
        <taxon>rosids</taxon>
        <taxon>fabids</taxon>
        <taxon>Rosales</taxon>
        <taxon>Rosaceae</taxon>
        <taxon>Rosoideae</taxon>
        <taxon>Rosoideae incertae sedis</taxon>
        <taxon>Rubus</taxon>
    </lineage>
</organism>
<sequence length="287" mass="32584">MASNAIAIPFVVTQEEVNLFHAIDRELYTILAILLCRDPVESMQVMALWLWLEREGFRNVVKRMLSLPLILINELADETVTCLNCINGTLFSFLSESHDIPLLQAFMAEEISIQFFHENRQRAAEGVTKAGHTVCIKALGDIMIQAIQRNIAHQNSTPTNQSQVMLSPPNIRHPPPVPPPDRTMFLTFSKGYPVHEFEVRHFFTRAYGDCIESLQMQEVQPCEQALFARVVFYSATTIEAILNGMSKAKFTINGKHVWVRKFVARRTSPSMLPPMMWPQNLPVSSIS</sequence>
<keyword evidence="2" id="KW-1185">Reference proteome</keyword>
<gene>
    <name evidence="1" type="ORF">M0R45_003685</name>
</gene>
<protein>
    <submittedName>
        <fullName evidence="1">Uncharacterized protein</fullName>
    </submittedName>
</protein>
<reference evidence="1 2" key="1">
    <citation type="journal article" date="2023" name="G3 (Bethesda)">
        <title>A chromosome-length genome assembly and annotation of blackberry (Rubus argutus, cv. 'Hillquist').</title>
        <authorList>
            <person name="Bruna T."/>
            <person name="Aryal R."/>
            <person name="Dudchenko O."/>
            <person name="Sargent D.J."/>
            <person name="Mead D."/>
            <person name="Buti M."/>
            <person name="Cavallini A."/>
            <person name="Hytonen T."/>
            <person name="Andres J."/>
            <person name="Pham M."/>
            <person name="Weisz D."/>
            <person name="Mascagni F."/>
            <person name="Usai G."/>
            <person name="Natali L."/>
            <person name="Bassil N."/>
            <person name="Fernandez G.E."/>
            <person name="Lomsadze A."/>
            <person name="Armour M."/>
            <person name="Olukolu B."/>
            <person name="Poorten T."/>
            <person name="Britton C."/>
            <person name="Davik J."/>
            <person name="Ashrafi H."/>
            <person name="Aiden E.L."/>
            <person name="Borodovsky M."/>
            <person name="Worthington M."/>
        </authorList>
    </citation>
    <scope>NUCLEOTIDE SEQUENCE [LARGE SCALE GENOMIC DNA]</scope>
    <source>
        <strain evidence="1">PI 553951</strain>
    </source>
</reference>
<dbReference type="EMBL" id="JBEDUW010000001">
    <property type="protein sequence ID" value="KAK9948097.1"/>
    <property type="molecule type" value="Genomic_DNA"/>
</dbReference>
<dbReference type="PANTHER" id="PTHR33527">
    <property type="entry name" value="OS07G0274300 PROTEIN"/>
    <property type="match status" value="1"/>
</dbReference>
<evidence type="ECO:0000313" key="2">
    <source>
        <dbReference type="Proteomes" id="UP001457282"/>
    </source>
</evidence>